<feature type="signal peptide" evidence="2">
    <location>
        <begin position="1"/>
        <end position="27"/>
    </location>
</feature>
<organism evidence="3 4">
    <name type="scientific">Frankliniella fusca</name>
    <dbReference type="NCBI Taxonomy" id="407009"/>
    <lineage>
        <taxon>Eukaryota</taxon>
        <taxon>Metazoa</taxon>
        <taxon>Ecdysozoa</taxon>
        <taxon>Arthropoda</taxon>
        <taxon>Hexapoda</taxon>
        <taxon>Insecta</taxon>
        <taxon>Pterygota</taxon>
        <taxon>Neoptera</taxon>
        <taxon>Paraneoptera</taxon>
        <taxon>Thysanoptera</taxon>
        <taxon>Terebrantia</taxon>
        <taxon>Thripoidea</taxon>
        <taxon>Thripidae</taxon>
        <taxon>Frankliniella</taxon>
    </lineage>
</organism>
<dbReference type="AlphaFoldDB" id="A0AAE1HKJ6"/>
<evidence type="ECO:0000256" key="1">
    <source>
        <dbReference type="SAM" id="MobiDB-lite"/>
    </source>
</evidence>
<name>A0AAE1HKJ6_9NEOP</name>
<dbReference type="Proteomes" id="UP001219518">
    <property type="component" value="Unassembled WGS sequence"/>
</dbReference>
<evidence type="ECO:0000256" key="2">
    <source>
        <dbReference type="SAM" id="SignalP"/>
    </source>
</evidence>
<keyword evidence="2" id="KW-0732">Signal</keyword>
<feature type="chain" id="PRO_5042070507" evidence="2">
    <location>
        <begin position="28"/>
        <end position="301"/>
    </location>
</feature>
<dbReference type="InterPro" id="IPR006631">
    <property type="entry name" value="DM4_12"/>
</dbReference>
<feature type="region of interest" description="Disordered" evidence="1">
    <location>
        <begin position="49"/>
        <end position="95"/>
    </location>
</feature>
<dbReference type="Pfam" id="PF07841">
    <property type="entry name" value="DM4_12"/>
    <property type="match status" value="1"/>
</dbReference>
<proteinExistence type="predicted"/>
<dbReference type="EMBL" id="JAHWGI010001134">
    <property type="protein sequence ID" value="KAK3923051.1"/>
    <property type="molecule type" value="Genomic_DNA"/>
</dbReference>
<comment type="caution">
    <text evidence="3">The sequence shown here is derived from an EMBL/GenBank/DDBJ whole genome shotgun (WGS) entry which is preliminary data.</text>
</comment>
<sequence length="301" mass="30586">MSPLHRSSLCALVAALVLAAALPAARAVPKKYDSSGGFLPSPVSYYQQSGDQLAMESADQVPEGSNPSPATPAPGAGPAGRSEDTAVAASADGRPQEPRFGFVGYSANGVQSQLYVPSAQDPTYGTAAGPYGALRLDLGGVLLGALIGLGASLVLPKLIHGLAAHPHDGYKRRIGPRSDDDVAGEVEGDGVMASLSQILSRVDSALAEQNIDSTACLQRAVCSYVQSSAARSASGEASGVESVVDTATKNSLVGYMLEGSSFKQAVDTGRKGGNCSKVYYKCPVNKDSLAAGIKSIISAAA</sequence>
<reference evidence="3" key="1">
    <citation type="submission" date="2021-07" db="EMBL/GenBank/DDBJ databases">
        <authorList>
            <person name="Catto M.A."/>
            <person name="Jacobson A."/>
            <person name="Kennedy G."/>
            <person name="Labadie P."/>
            <person name="Hunt B.G."/>
            <person name="Srinivasan R."/>
        </authorList>
    </citation>
    <scope>NUCLEOTIDE SEQUENCE</scope>
    <source>
        <strain evidence="3">PL_HMW_Pooled</strain>
        <tissue evidence="3">Head</tissue>
    </source>
</reference>
<evidence type="ECO:0000313" key="3">
    <source>
        <dbReference type="EMBL" id="KAK3923051.1"/>
    </source>
</evidence>
<evidence type="ECO:0000313" key="4">
    <source>
        <dbReference type="Proteomes" id="UP001219518"/>
    </source>
</evidence>
<feature type="compositionally biased region" description="Low complexity" evidence="1">
    <location>
        <begin position="64"/>
        <end position="80"/>
    </location>
</feature>
<accession>A0AAE1HKJ6</accession>
<reference evidence="3" key="2">
    <citation type="journal article" date="2023" name="BMC Genomics">
        <title>Pest status, molecular evolution, and epigenetic factors derived from the genome assembly of Frankliniella fusca, a thysanopteran phytovirus vector.</title>
        <authorList>
            <person name="Catto M.A."/>
            <person name="Labadie P.E."/>
            <person name="Jacobson A.L."/>
            <person name="Kennedy G.G."/>
            <person name="Srinivasan R."/>
            <person name="Hunt B.G."/>
        </authorList>
    </citation>
    <scope>NUCLEOTIDE SEQUENCE</scope>
    <source>
        <strain evidence="3">PL_HMW_Pooled</strain>
    </source>
</reference>
<protein>
    <submittedName>
        <fullName evidence="3">Uncharacterized protein</fullName>
    </submittedName>
</protein>
<keyword evidence="4" id="KW-1185">Reference proteome</keyword>
<gene>
    <name evidence="3" type="ORF">KUF71_001710</name>
</gene>